<dbReference type="EMBL" id="BQNB010011090">
    <property type="protein sequence ID" value="GJS85986.1"/>
    <property type="molecule type" value="Genomic_DNA"/>
</dbReference>
<reference evidence="3" key="1">
    <citation type="journal article" date="2022" name="Int. J. Mol. Sci.">
        <title>Draft Genome of Tanacetum Coccineum: Genomic Comparison of Closely Related Tanacetum-Family Plants.</title>
        <authorList>
            <person name="Yamashiro T."/>
            <person name="Shiraishi A."/>
            <person name="Nakayama K."/>
            <person name="Satake H."/>
        </authorList>
    </citation>
    <scope>NUCLEOTIDE SEQUENCE</scope>
</reference>
<dbReference type="Pfam" id="PF07727">
    <property type="entry name" value="RVT_2"/>
    <property type="match status" value="1"/>
</dbReference>
<sequence length="290" mass="32699">MLFLQQEKQIPSQTRVAILFSPLLEEYYNPAHGHAEDNNNDQAPNASFQEAEFINPFCTRVQEIGESSSRNIDNTDVHVTSKPQKSMITDGPRSSIRTKFVEIQPCQFKQDDSLPQILKCVCSRSRNTSPFPNLSDDVKTTFLNGPLKEEVYVAQPEGFVDPDHPKKVYLLRKALYGLKQAPRAWYDELSNFLMSKGFTKADLEVLSNETSLISSSNITNVVRLGINPMIQPEPEDLPKDNPKLEIAVLRSNGGNGNLNPIQMLNLRRHTILKALDLKIKTSANSDLNFR</sequence>
<name>A0ABQ4Z8C6_9ASTR</name>
<dbReference type="InterPro" id="IPR013103">
    <property type="entry name" value="RVT_2"/>
</dbReference>
<comment type="caution">
    <text evidence="3">The sequence shown here is derived from an EMBL/GenBank/DDBJ whole genome shotgun (WGS) entry which is preliminary data.</text>
</comment>
<keyword evidence="4" id="KW-1185">Reference proteome</keyword>
<organism evidence="3 4">
    <name type="scientific">Tanacetum coccineum</name>
    <dbReference type="NCBI Taxonomy" id="301880"/>
    <lineage>
        <taxon>Eukaryota</taxon>
        <taxon>Viridiplantae</taxon>
        <taxon>Streptophyta</taxon>
        <taxon>Embryophyta</taxon>
        <taxon>Tracheophyta</taxon>
        <taxon>Spermatophyta</taxon>
        <taxon>Magnoliopsida</taxon>
        <taxon>eudicotyledons</taxon>
        <taxon>Gunneridae</taxon>
        <taxon>Pentapetalae</taxon>
        <taxon>asterids</taxon>
        <taxon>campanulids</taxon>
        <taxon>Asterales</taxon>
        <taxon>Asteraceae</taxon>
        <taxon>Asteroideae</taxon>
        <taxon>Anthemideae</taxon>
        <taxon>Anthemidinae</taxon>
        <taxon>Tanacetum</taxon>
    </lineage>
</organism>
<gene>
    <name evidence="3" type="ORF">Tco_0752527</name>
</gene>
<reference evidence="3" key="2">
    <citation type="submission" date="2022-01" db="EMBL/GenBank/DDBJ databases">
        <authorList>
            <person name="Yamashiro T."/>
            <person name="Shiraishi A."/>
            <person name="Satake H."/>
            <person name="Nakayama K."/>
        </authorList>
    </citation>
    <scope>NUCLEOTIDE SEQUENCE</scope>
</reference>
<evidence type="ECO:0000259" key="2">
    <source>
        <dbReference type="Pfam" id="PF07727"/>
    </source>
</evidence>
<evidence type="ECO:0000256" key="1">
    <source>
        <dbReference type="SAM" id="MobiDB-lite"/>
    </source>
</evidence>
<proteinExistence type="predicted"/>
<feature type="domain" description="Reverse transcriptase Ty1/copia-type" evidence="2">
    <location>
        <begin position="137"/>
        <end position="204"/>
    </location>
</feature>
<feature type="region of interest" description="Disordered" evidence="1">
    <location>
        <begin position="69"/>
        <end position="91"/>
    </location>
</feature>
<dbReference type="Proteomes" id="UP001151760">
    <property type="component" value="Unassembled WGS sequence"/>
</dbReference>
<evidence type="ECO:0000313" key="4">
    <source>
        <dbReference type="Proteomes" id="UP001151760"/>
    </source>
</evidence>
<feature type="compositionally biased region" description="Polar residues" evidence="1">
    <location>
        <begin position="69"/>
        <end position="87"/>
    </location>
</feature>
<accession>A0ABQ4Z8C6</accession>
<protein>
    <submittedName>
        <fullName evidence="3">Retrovirus-related pol polyprotein from transposon TNT 1-94</fullName>
    </submittedName>
</protein>
<evidence type="ECO:0000313" key="3">
    <source>
        <dbReference type="EMBL" id="GJS85986.1"/>
    </source>
</evidence>